<evidence type="ECO:0000313" key="2">
    <source>
        <dbReference type="Proteomes" id="UP000276349"/>
    </source>
</evidence>
<organism evidence="1 2">
    <name type="scientific">Lysinibacillus telephonicus</name>
    <dbReference type="NCBI Taxonomy" id="1714840"/>
    <lineage>
        <taxon>Bacteria</taxon>
        <taxon>Bacillati</taxon>
        <taxon>Bacillota</taxon>
        <taxon>Bacilli</taxon>
        <taxon>Bacillales</taxon>
        <taxon>Bacillaceae</taxon>
        <taxon>Lysinibacillus</taxon>
    </lineage>
</organism>
<accession>A0A431UXI1</accession>
<gene>
    <name evidence="1" type="ORF">EKG35_01525</name>
</gene>
<dbReference type="RefSeq" id="WP_126292550.1">
    <property type="nucleotide sequence ID" value="NZ_CP155468.1"/>
</dbReference>
<name>A0A431UXI1_9BACI</name>
<proteinExistence type="predicted"/>
<comment type="caution">
    <text evidence="1">The sequence shown here is derived from an EMBL/GenBank/DDBJ whole genome shotgun (WGS) entry which is preliminary data.</text>
</comment>
<evidence type="ECO:0000313" key="1">
    <source>
        <dbReference type="EMBL" id="RTQ96076.1"/>
    </source>
</evidence>
<sequence>MSQYSKRKVSDLFHDCGCGHDDNHGHKHDKDELERIIRLLKKILDEIDDKKKHDHNGNNGNQCDAVVLTFTRNDHEIVLATTSNSIFDCPLSPGDSAAAAIACLSGKGFKIEAFTQQGEFITYTLVRCR</sequence>
<dbReference type="AlphaFoldDB" id="A0A431UXI1"/>
<keyword evidence="2" id="KW-1185">Reference proteome</keyword>
<reference evidence="1 2" key="1">
    <citation type="submission" date="2018-12" db="EMBL/GenBank/DDBJ databases">
        <authorList>
            <person name="Yu L."/>
        </authorList>
    </citation>
    <scope>NUCLEOTIDE SEQUENCE [LARGE SCALE GENOMIC DNA]</scope>
    <source>
        <strain evidence="1 2">S5H2222</strain>
    </source>
</reference>
<dbReference type="EMBL" id="RXNR01000003">
    <property type="protein sequence ID" value="RTQ96076.1"/>
    <property type="molecule type" value="Genomic_DNA"/>
</dbReference>
<dbReference type="Proteomes" id="UP000276349">
    <property type="component" value="Unassembled WGS sequence"/>
</dbReference>
<protein>
    <submittedName>
        <fullName evidence="1">Uncharacterized protein</fullName>
    </submittedName>
</protein>